<dbReference type="InParanoid" id="K3YFE7"/>
<reference evidence="2" key="1">
    <citation type="journal article" date="2012" name="Nat. Biotechnol.">
        <title>Reference genome sequence of the model plant Setaria.</title>
        <authorList>
            <person name="Bennetzen J.L."/>
            <person name="Schmutz J."/>
            <person name="Wang H."/>
            <person name="Percifield R."/>
            <person name="Hawkins J."/>
            <person name="Pontaroli A.C."/>
            <person name="Estep M."/>
            <person name="Feng L."/>
            <person name="Vaughn J.N."/>
            <person name="Grimwood J."/>
            <person name="Jenkins J."/>
            <person name="Barry K."/>
            <person name="Lindquist E."/>
            <person name="Hellsten U."/>
            <person name="Deshpande S."/>
            <person name="Wang X."/>
            <person name="Wu X."/>
            <person name="Mitros T."/>
            <person name="Triplett J."/>
            <person name="Yang X."/>
            <person name="Ye C.Y."/>
            <person name="Mauro-Herrera M."/>
            <person name="Wang L."/>
            <person name="Li P."/>
            <person name="Sharma M."/>
            <person name="Sharma R."/>
            <person name="Ronald P.C."/>
            <person name="Panaud O."/>
            <person name="Kellogg E.A."/>
            <person name="Brutnell T.P."/>
            <person name="Doust A.N."/>
            <person name="Tuskan G.A."/>
            <person name="Rokhsar D."/>
            <person name="Devos K.M."/>
        </authorList>
    </citation>
    <scope>NUCLEOTIDE SEQUENCE [LARGE SCALE GENOMIC DNA]</scope>
    <source>
        <strain evidence="2">cv. Yugu1</strain>
    </source>
</reference>
<organism evidence="1 2">
    <name type="scientific">Setaria italica</name>
    <name type="common">Foxtail millet</name>
    <name type="synonym">Panicum italicum</name>
    <dbReference type="NCBI Taxonomy" id="4555"/>
    <lineage>
        <taxon>Eukaryota</taxon>
        <taxon>Viridiplantae</taxon>
        <taxon>Streptophyta</taxon>
        <taxon>Embryophyta</taxon>
        <taxon>Tracheophyta</taxon>
        <taxon>Spermatophyta</taxon>
        <taxon>Magnoliopsida</taxon>
        <taxon>Liliopsida</taxon>
        <taxon>Poales</taxon>
        <taxon>Poaceae</taxon>
        <taxon>PACMAD clade</taxon>
        <taxon>Panicoideae</taxon>
        <taxon>Panicodae</taxon>
        <taxon>Paniceae</taxon>
        <taxon>Cenchrinae</taxon>
        <taxon>Setaria</taxon>
    </lineage>
</organism>
<reference evidence="1" key="2">
    <citation type="submission" date="2018-08" db="UniProtKB">
        <authorList>
            <consortium name="EnsemblPlants"/>
        </authorList>
    </citation>
    <scope>IDENTIFICATION</scope>
    <source>
        <strain evidence="1">Yugu1</strain>
    </source>
</reference>
<dbReference type="EMBL" id="AGNK02004526">
    <property type="status" value="NOT_ANNOTATED_CDS"/>
    <property type="molecule type" value="Genomic_DNA"/>
</dbReference>
<dbReference type="EnsemblPlants" id="KQK99210">
    <property type="protein sequence ID" value="KQK99210"/>
    <property type="gene ID" value="SETIT_012965mg"/>
</dbReference>
<dbReference type="HOGENOM" id="CLU_3261486_0_0_1"/>
<dbReference type="Proteomes" id="UP000004995">
    <property type="component" value="Unassembled WGS sequence"/>
</dbReference>
<keyword evidence="2" id="KW-1185">Reference proteome</keyword>
<accession>K3YFE7</accession>
<evidence type="ECO:0000313" key="2">
    <source>
        <dbReference type="Proteomes" id="UP000004995"/>
    </source>
</evidence>
<evidence type="ECO:0000313" key="1">
    <source>
        <dbReference type="EnsemblPlants" id="KQK99210"/>
    </source>
</evidence>
<proteinExistence type="predicted"/>
<dbReference type="Gramene" id="KQK99210">
    <property type="protein sequence ID" value="KQK99210"/>
    <property type="gene ID" value="SETIT_012965mg"/>
</dbReference>
<name>K3YFE7_SETIT</name>
<sequence length="42" mass="4815">MQRVRLGVTARLRVESLYSHLQGNVSVRPDSSRLPATCARFW</sequence>
<protein>
    <submittedName>
        <fullName evidence="1">Uncharacterized protein</fullName>
    </submittedName>
</protein>
<dbReference type="AlphaFoldDB" id="K3YFE7"/>